<name>A0ABS5XWP2_9MICO</name>
<evidence type="ECO:0000259" key="1">
    <source>
        <dbReference type="Pfam" id="PF06094"/>
    </source>
</evidence>
<dbReference type="RefSeq" id="WP_215488164.1">
    <property type="nucleotide sequence ID" value="NZ_BAAAPJ010000003.1"/>
</dbReference>
<dbReference type="InterPro" id="IPR036568">
    <property type="entry name" value="GGCT-like_sf"/>
</dbReference>
<dbReference type="CDD" id="cd06661">
    <property type="entry name" value="GGCT_like"/>
    <property type="match status" value="1"/>
</dbReference>
<comment type="caution">
    <text evidence="2">The sequence shown here is derived from an EMBL/GenBank/DDBJ whole genome shotgun (WGS) entry which is preliminary data.</text>
</comment>
<proteinExistence type="predicted"/>
<keyword evidence="3" id="KW-1185">Reference proteome</keyword>
<accession>A0ABS5XWP2</accession>
<dbReference type="Proteomes" id="UP000740605">
    <property type="component" value="Unassembled WGS sequence"/>
</dbReference>
<dbReference type="Gene3D" id="3.10.490.10">
    <property type="entry name" value="Gamma-glutamyl cyclotransferase-like"/>
    <property type="match status" value="1"/>
</dbReference>
<dbReference type="EMBL" id="JAFLHG010000012">
    <property type="protein sequence ID" value="MBT8798929.1"/>
    <property type="molecule type" value="Genomic_DNA"/>
</dbReference>
<reference evidence="2 3" key="1">
    <citation type="submission" date="2021-03" db="EMBL/GenBank/DDBJ databases">
        <title>Microbacterium pauli sp. nov., isolated from microfiltered milk.</title>
        <authorList>
            <person name="Bellassi P."/>
            <person name="Fontana A."/>
            <person name="Callegari M.L."/>
            <person name="Lorenzo M."/>
            <person name="Cappa F."/>
        </authorList>
    </citation>
    <scope>NUCLEOTIDE SEQUENCE [LARGE SCALE GENOMIC DNA]</scope>
    <source>
        <strain evidence="2 3">DSM 18909</strain>
    </source>
</reference>
<dbReference type="SUPFAM" id="SSF110857">
    <property type="entry name" value="Gamma-glutamyl cyclotransferase-like"/>
    <property type="match status" value="1"/>
</dbReference>
<gene>
    <name evidence="2" type="ORF">J0P97_12735</name>
</gene>
<organism evidence="2 3">
    <name type="scientific">Microbacterium flavum</name>
    <dbReference type="NCBI Taxonomy" id="415216"/>
    <lineage>
        <taxon>Bacteria</taxon>
        <taxon>Bacillati</taxon>
        <taxon>Actinomycetota</taxon>
        <taxon>Actinomycetes</taxon>
        <taxon>Micrococcales</taxon>
        <taxon>Microbacteriaceae</taxon>
        <taxon>Microbacterium</taxon>
    </lineage>
</organism>
<evidence type="ECO:0000313" key="2">
    <source>
        <dbReference type="EMBL" id="MBT8798929.1"/>
    </source>
</evidence>
<sequence>MSAEPADQLLFTYGTLQYAEVQLDTFGRLLGGERDALPGYTIDYVEVADQRVADVSGMSVQPVLRATGNPLDKVTGTVLQVSAAELDAADEYEVSLYRRVAVTLTSGRDAWVYVG</sequence>
<dbReference type="Pfam" id="PF06094">
    <property type="entry name" value="GGACT"/>
    <property type="match status" value="1"/>
</dbReference>
<dbReference type="InterPro" id="IPR013024">
    <property type="entry name" value="GGCT-like"/>
</dbReference>
<protein>
    <submittedName>
        <fullName evidence="2">Gamma-glutamylcyclotransferase</fullName>
    </submittedName>
</protein>
<evidence type="ECO:0000313" key="3">
    <source>
        <dbReference type="Proteomes" id="UP000740605"/>
    </source>
</evidence>
<feature type="domain" description="Gamma-glutamylcyclotransferase AIG2-like" evidence="1">
    <location>
        <begin position="10"/>
        <end position="114"/>
    </location>
</feature>
<dbReference type="InterPro" id="IPR009288">
    <property type="entry name" value="AIG2-like_dom"/>
</dbReference>